<feature type="transmembrane region" description="Helical" evidence="1">
    <location>
        <begin position="15"/>
        <end position="34"/>
    </location>
</feature>
<sequence length="741" mass="83414">MNGWPQLELQPIGPLWLEIGVLLTTIGIFVYSVYATQYQPVKVRVISAFLRFLLLASGYFLLHHPTLTRQVIEPQPSRMAVLIDRSGSMGAEVEDGSSRYQKAFDVLDDLRAAGTDFDVYEFDQTVSEPLGAVPAPRRLSGNRTDFYGSLSQFLGKHSDYTSLTLLSDGHDLGRFSQMSVEDTRQWLNRLNAPPINTVLIGDQLSGPEVAIHSIDAPAFSFVRAPLTIRATIIVRNLDGFQTQAQLLDGENIIQIKDLVLDDQGFGTVEFQFYPEQQGEHLYTIHIPPHHLETNTENNSQQVLVDIGRDKISVLHISGSITWDLQGLRAMFERDPLVDLTAFYIMRTREHVQIGTDNRSIPHDEMALVPFPTEEIFDRQLFGFDVVVFQDFDAGNYFSDSYQARRLMSKIKEFVQNHHGGFVVVGGPRTAGGPSLGLTPLAEVLPLVPPNYRTPFDAETHDSTLTDQGKNHPILRLFDGDTMKFTGTMAGVRLNEGAETLLRDQGGRPLLSVMEPGSGRTLFLNTSSSWQWQRDALAAGKTGESYYDFWEQALKWVIQDPSLNQVRITTSKTAADPLKLDIEVLLRQRNYQPAATTEAVLQVTPLDNRGDPVSLTFTTDYSGRAEKTFTAERPGYYRLAFTEGPWSELSRPRTLFLGGSQDELRNLDLVPETLQRLANYTNGSFQSRVDRFEGRQLAMKTPEDKHVIETHRVKIRNWIWSLPILLLIASLEWAVRRSSQLA</sequence>
<dbReference type="Proteomes" id="UP000664417">
    <property type="component" value="Unassembled WGS sequence"/>
</dbReference>
<evidence type="ECO:0000313" key="3">
    <source>
        <dbReference type="Proteomes" id="UP000664417"/>
    </source>
</evidence>
<dbReference type="InterPro" id="IPR029062">
    <property type="entry name" value="Class_I_gatase-like"/>
</dbReference>
<dbReference type="AlphaFoldDB" id="A0A8J7U7J5"/>
<keyword evidence="1" id="KW-1133">Transmembrane helix</keyword>
<evidence type="ECO:0000313" key="2">
    <source>
        <dbReference type="EMBL" id="MBO1323069.1"/>
    </source>
</evidence>
<organism evidence="2 3">
    <name type="scientific">Acanthopleuribacter pedis</name>
    <dbReference type="NCBI Taxonomy" id="442870"/>
    <lineage>
        <taxon>Bacteria</taxon>
        <taxon>Pseudomonadati</taxon>
        <taxon>Acidobacteriota</taxon>
        <taxon>Holophagae</taxon>
        <taxon>Acanthopleuribacterales</taxon>
        <taxon>Acanthopleuribacteraceae</taxon>
        <taxon>Acanthopleuribacter</taxon>
    </lineage>
</organism>
<reference evidence="2" key="1">
    <citation type="submission" date="2021-03" db="EMBL/GenBank/DDBJ databases">
        <authorList>
            <person name="Wang G."/>
        </authorList>
    </citation>
    <scope>NUCLEOTIDE SEQUENCE</scope>
    <source>
        <strain evidence="2">KCTC 12899</strain>
    </source>
</reference>
<dbReference type="EMBL" id="JAFREP010000048">
    <property type="protein sequence ID" value="MBO1323069.1"/>
    <property type="molecule type" value="Genomic_DNA"/>
</dbReference>
<dbReference type="RefSeq" id="WP_207863041.1">
    <property type="nucleotide sequence ID" value="NZ_JAFREP010000048.1"/>
</dbReference>
<feature type="transmembrane region" description="Helical" evidence="1">
    <location>
        <begin position="41"/>
        <end position="62"/>
    </location>
</feature>
<dbReference type="PANTHER" id="PTHR37947">
    <property type="entry name" value="BLL2462 PROTEIN"/>
    <property type="match status" value="1"/>
</dbReference>
<gene>
    <name evidence="2" type="ORF">J3U88_31680</name>
</gene>
<keyword evidence="1" id="KW-0812">Transmembrane</keyword>
<accession>A0A8J7U7J5</accession>
<dbReference type="InterPro" id="IPR036465">
    <property type="entry name" value="vWFA_dom_sf"/>
</dbReference>
<dbReference type="SUPFAM" id="SSF53300">
    <property type="entry name" value="vWA-like"/>
    <property type="match status" value="1"/>
</dbReference>
<name>A0A8J7U7J5_9BACT</name>
<proteinExistence type="predicted"/>
<evidence type="ECO:0008006" key="4">
    <source>
        <dbReference type="Google" id="ProtNLM"/>
    </source>
</evidence>
<keyword evidence="1" id="KW-0472">Membrane</keyword>
<protein>
    <recommendedName>
        <fullName evidence="4">Glutamine amidotransferase domain-containing protein</fullName>
    </recommendedName>
</protein>
<comment type="caution">
    <text evidence="2">The sequence shown here is derived from an EMBL/GenBank/DDBJ whole genome shotgun (WGS) entry which is preliminary data.</text>
</comment>
<dbReference type="PANTHER" id="PTHR37947:SF1">
    <property type="entry name" value="BLL2462 PROTEIN"/>
    <property type="match status" value="1"/>
</dbReference>
<dbReference type="SUPFAM" id="SSF52317">
    <property type="entry name" value="Class I glutamine amidotransferase-like"/>
    <property type="match status" value="1"/>
</dbReference>
<keyword evidence="3" id="KW-1185">Reference proteome</keyword>
<dbReference type="Gene3D" id="3.40.50.880">
    <property type="match status" value="1"/>
</dbReference>
<evidence type="ECO:0000256" key="1">
    <source>
        <dbReference type="SAM" id="Phobius"/>
    </source>
</evidence>